<dbReference type="KEGG" id="alka:J0B03_05570"/>
<dbReference type="InterPro" id="IPR029432">
    <property type="entry name" value="Gp28/Gp37-like_dom"/>
</dbReference>
<dbReference type="EMBL" id="CP071444">
    <property type="protein sequence ID" value="QSX09531.1"/>
    <property type="molecule type" value="Genomic_DNA"/>
</dbReference>
<gene>
    <name evidence="2" type="ORF">J0B03_05570</name>
</gene>
<protein>
    <submittedName>
        <fullName evidence="2">Siphovirus ReqiPepy6 Gp37-like family protein</fullName>
    </submittedName>
</protein>
<evidence type="ECO:0000259" key="1">
    <source>
        <dbReference type="Pfam" id="PF14594"/>
    </source>
</evidence>
<sequence>MEIYIFNEQRALEGIIESFEYFRWTRRYSFCGGFELKAPATKLNISLLKVGSILWKNDDEEAGIIEYFELSQTGKETLVVSGRFTTSMIGRRIIWGSEVLTTDLSLCIDQLLNNHLISPTDPDRQMESFSFTPENLDIPVNTQISNENLLDAITALCDASQVGIKTVFDPASANFTVVLYQGVQSQAVFSKEYENLTDQVFTNSDRDFANTALIGGEGEGTSRIYTAITQGAGENRRELFVDAKDLRQEDFGASYEQALLFRGVSKLAERQIAQSFDASVNLYGNLIYKVDYDLGQEVLVLSSAWGVSLNTRITEIEEIYDASGWSVNVVFGKGILTLQQKLKGVR</sequence>
<reference evidence="2" key="1">
    <citation type="submission" date="2021-03" db="EMBL/GenBank/DDBJ databases">
        <title>Alkalibacter marinus sp. nov., isolated from tidal flat sediment.</title>
        <authorList>
            <person name="Namirimu T."/>
            <person name="Yang J.-A."/>
            <person name="Yang S.-H."/>
            <person name="Kim Y.-J."/>
            <person name="Kwon K.K."/>
        </authorList>
    </citation>
    <scope>NUCLEOTIDE SEQUENCE</scope>
    <source>
        <strain evidence="2">ES005</strain>
    </source>
</reference>
<evidence type="ECO:0000313" key="2">
    <source>
        <dbReference type="EMBL" id="QSX09531.1"/>
    </source>
</evidence>
<evidence type="ECO:0000313" key="3">
    <source>
        <dbReference type="Proteomes" id="UP000663499"/>
    </source>
</evidence>
<dbReference type="RefSeq" id="WP_207300862.1">
    <property type="nucleotide sequence ID" value="NZ_CP071444.1"/>
</dbReference>
<dbReference type="Proteomes" id="UP000663499">
    <property type="component" value="Chromosome"/>
</dbReference>
<name>A0A974XH01_9FIRM</name>
<organism evidence="2 3">
    <name type="scientific">Alkalibacter rhizosphaerae</name>
    <dbReference type="NCBI Taxonomy" id="2815577"/>
    <lineage>
        <taxon>Bacteria</taxon>
        <taxon>Bacillati</taxon>
        <taxon>Bacillota</taxon>
        <taxon>Clostridia</taxon>
        <taxon>Eubacteriales</taxon>
        <taxon>Eubacteriaceae</taxon>
        <taxon>Alkalibacter</taxon>
    </lineage>
</organism>
<proteinExistence type="predicted"/>
<keyword evidence="3" id="KW-1185">Reference proteome</keyword>
<dbReference type="Pfam" id="PF14594">
    <property type="entry name" value="Sipho_Gp37"/>
    <property type="match status" value="1"/>
</dbReference>
<feature type="domain" description="Gp28/Gp37-like" evidence="1">
    <location>
        <begin position="2"/>
        <end position="333"/>
    </location>
</feature>
<accession>A0A974XH01</accession>
<dbReference type="AlphaFoldDB" id="A0A974XH01"/>